<evidence type="ECO:0000256" key="2">
    <source>
        <dbReference type="SAM" id="MobiDB-lite"/>
    </source>
</evidence>
<gene>
    <name evidence="4" type="ORF">AB1Y20_001111</name>
</gene>
<dbReference type="PANTHER" id="PTHR12770">
    <property type="entry name" value="RUS1 FAMILY PROTEIN C16ORF58"/>
    <property type="match status" value="1"/>
</dbReference>
<dbReference type="InterPro" id="IPR054549">
    <property type="entry name" value="UVB_sens_RUS_dom"/>
</dbReference>
<sequence length="483" mass="49849">MLPFHSRAAAGVSARRARPPAHPHPPRGPARPLCHVPPRPLARAPPLHLIHRTASRVFEYQCSGATIEPLGEPAGARGRLPLRAIPAAAAAHFLPKGFPLSVGADYLPYSLWCALAGVCGSAAGVLSTQSLLYAIGVGHSAALPLAASLNWVIKDGIGQLAAVASAAVISDRFDVDPKRWRAVAALSEAGARCLNASTPFAPWAFLPLASAANLGYSVACLAASATKADFHRSLTRQQNLGDLTAKAGSQAIVASLAGTAAALLLSSAAVATPADALVGTVALSAAQLLAIERALQHLALPTLTPPAGAALLRAHLDGAPMPSPSQFAATQRHVAAPRGLSAANPLPLRLGSPSLLELVPDPAALCAARSSCAGARHLLTISACGEVHGVMLDTASPQDVLLALLHAGLLHEDGVARVDTGRVRATLLDAQRQLPSFVAQMQQLGWDLSSASKLEAVSSRLTIIERLDEGRSRSPPVRLDEQE</sequence>
<dbReference type="AlphaFoldDB" id="A0AB34K7T2"/>
<feature type="domain" description="Protein root UVB sensitive/RUS" evidence="3">
    <location>
        <begin position="87"/>
        <end position="315"/>
    </location>
</feature>
<dbReference type="Pfam" id="PF04884">
    <property type="entry name" value="UVB_sens_prot"/>
    <property type="match status" value="1"/>
</dbReference>
<organism evidence="4 5">
    <name type="scientific">Prymnesium parvum</name>
    <name type="common">Toxic golden alga</name>
    <dbReference type="NCBI Taxonomy" id="97485"/>
    <lineage>
        <taxon>Eukaryota</taxon>
        <taxon>Haptista</taxon>
        <taxon>Haptophyta</taxon>
        <taxon>Prymnesiophyceae</taxon>
        <taxon>Prymnesiales</taxon>
        <taxon>Prymnesiaceae</taxon>
        <taxon>Prymnesium</taxon>
    </lineage>
</organism>
<dbReference type="Proteomes" id="UP001515480">
    <property type="component" value="Unassembled WGS sequence"/>
</dbReference>
<dbReference type="EMBL" id="JBGBPQ010000001">
    <property type="protein sequence ID" value="KAL1530195.1"/>
    <property type="molecule type" value="Genomic_DNA"/>
</dbReference>
<feature type="compositionally biased region" description="Low complexity" evidence="2">
    <location>
        <begin position="1"/>
        <end position="14"/>
    </location>
</feature>
<keyword evidence="5" id="KW-1185">Reference proteome</keyword>
<feature type="region of interest" description="Disordered" evidence="2">
    <location>
        <begin position="1"/>
        <end position="33"/>
    </location>
</feature>
<dbReference type="InterPro" id="IPR006968">
    <property type="entry name" value="RUS_fam"/>
</dbReference>
<protein>
    <recommendedName>
        <fullName evidence="3">Protein root UVB sensitive/RUS domain-containing protein</fullName>
    </recommendedName>
</protein>
<reference evidence="4 5" key="1">
    <citation type="journal article" date="2024" name="Science">
        <title>Giant polyketide synthase enzymes in the biosynthesis of giant marine polyether toxins.</title>
        <authorList>
            <person name="Fallon T.R."/>
            <person name="Shende V.V."/>
            <person name="Wierzbicki I.H."/>
            <person name="Pendleton A.L."/>
            <person name="Watervoot N.F."/>
            <person name="Auber R.P."/>
            <person name="Gonzalez D.J."/>
            <person name="Wisecaver J.H."/>
            <person name="Moore B.S."/>
        </authorList>
    </citation>
    <scope>NUCLEOTIDE SEQUENCE [LARGE SCALE GENOMIC DNA]</scope>
    <source>
        <strain evidence="4 5">12B1</strain>
    </source>
</reference>
<proteinExistence type="inferred from homology"/>
<evidence type="ECO:0000256" key="1">
    <source>
        <dbReference type="ARBA" id="ARBA00007558"/>
    </source>
</evidence>
<comment type="caution">
    <text evidence="4">The sequence shown here is derived from an EMBL/GenBank/DDBJ whole genome shotgun (WGS) entry which is preliminary data.</text>
</comment>
<evidence type="ECO:0000313" key="4">
    <source>
        <dbReference type="EMBL" id="KAL1530195.1"/>
    </source>
</evidence>
<feature type="compositionally biased region" description="Basic residues" evidence="2">
    <location>
        <begin position="15"/>
        <end position="25"/>
    </location>
</feature>
<evidence type="ECO:0000313" key="5">
    <source>
        <dbReference type="Proteomes" id="UP001515480"/>
    </source>
</evidence>
<accession>A0AB34K7T2</accession>
<comment type="similarity">
    <text evidence="1">Belongs to the RUS1 family.</text>
</comment>
<dbReference type="PANTHER" id="PTHR12770:SF22">
    <property type="entry name" value="PROTEIN ROOT UVB SENSITIVE 1, CHLOROPLASTIC"/>
    <property type="match status" value="1"/>
</dbReference>
<evidence type="ECO:0000259" key="3">
    <source>
        <dbReference type="Pfam" id="PF04884"/>
    </source>
</evidence>
<name>A0AB34K7T2_PRYPA</name>